<feature type="compositionally biased region" description="Polar residues" evidence="4">
    <location>
        <begin position="783"/>
        <end position="798"/>
    </location>
</feature>
<dbReference type="eggNOG" id="KOG1702">
    <property type="taxonomic scope" value="Eukaryota"/>
</dbReference>
<dbReference type="SMART" id="SM00326">
    <property type="entry name" value="SH3"/>
    <property type="match status" value="1"/>
</dbReference>
<dbReference type="Gene3D" id="1.20.1270.60">
    <property type="entry name" value="Arfaptin homology (AH) domain/BAR domain"/>
    <property type="match status" value="1"/>
</dbReference>
<dbReference type="EMBL" id="KE346360">
    <property type="protein sequence ID" value="KJE89162.1"/>
    <property type="molecule type" value="Genomic_DNA"/>
</dbReference>
<dbReference type="InterPro" id="IPR027267">
    <property type="entry name" value="AH/BAR_dom_sf"/>
</dbReference>
<evidence type="ECO:0000313" key="8">
    <source>
        <dbReference type="EMBL" id="KJE89161.1"/>
    </source>
</evidence>
<dbReference type="SUPFAM" id="SSF48350">
    <property type="entry name" value="GTPase activation domain, GAP"/>
    <property type="match status" value="1"/>
</dbReference>
<evidence type="ECO:0000259" key="7">
    <source>
        <dbReference type="PROSITE" id="PS50238"/>
    </source>
</evidence>
<dbReference type="SMART" id="SM00233">
    <property type="entry name" value="PH"/>
    <property type="match status" value="1"/>
</dbReference>
<evidence type="ECO:0000256" key="3">
    <source>
        <dbReference type="PROSITE-ProRule" id="PRU00192"/>
    </source>
</evidence>
<accession>A0A0D2U1V0</accession>
<keyword evidence="10" id="KW-1185">Reference proteome</keyword>
<dbReference type="InterPro" id="IPR036028">
    <property type="entry name" value="SH3-like_dom_sf"/>
</dbReference>
<feature type="compositionally biased region" description="Pro residues" evidence="4">
    <location>
        <begin position="692"/>
        <end position="701"/>
    </location>
</feature>
<dbReference type="Gene3D" id="2.30.29.30">
    <property type="entry name" value="Pleckstrin-homology domain (PH domain)/Phosphotyrosine-binding domain (PTB)"/>
    <property type="match status" value="1"/>
</dbReference>
<evidence type="ECO:0000256" key="1">
    <source>
        <dbReference type="ARBA" id="ARBA00022443"/>
    </source>
</evidence>
<feature type="domain" description="Rho-GAP" evidence="7">
    <location>
        <begin position="412"/>
        <end position="604"/>
    </location>
</feature>
<feature type="domain" description="PH" evidence="6">
    <location>
        <begin position="295"/>
        <end position="396"/>
    </location>
</feature>
<dbReference type="SUPFAM" id="SSF103657">
    <property type="entry name" value="BAR/IMD domain-like"/>
    <property type="match status" value="1"/>
</dbReference>
<dbReference type="PROSITE" id="PS50238">
    <property type="entry name" value="RHOGAP"/>
    <property type="match status" value="1"/>
</dbReference>
<evidence type="ECO:0000256" key="4">
    <source>
        <dbReference type="SAM" id="MobiDB-lite"/>
    </source>
</evidence>
<dbReference type="InterPro" id="IPR011993">
    <property type="entry name" value="PH-like_dom_sf"/>
</dbReference>
<dbReference type="InParanoid" id="A0A0D2U1V0"/>
<dbReference type="InterPro" id="IPR047234">
    <property type="entry name" value="GRAF_fam"/>
</dbReference>
<dbReference type="PROSITE" id="PS50003">
    <property type="entry name" value="PH_DOMAIN"/>
    <property type="match status" value="1"/>
</dbReference>
<feature type="region of interest" description="Disordered" evidence="4">
    <location>
        <begin position="758"/>
        <end position="837"/>
    </location>
</feature>
<evidence type="ECO:0000259" key="5">
    <source>
        <dbReference type="PROSITE" id="PS50002"/>
    </source>
</evidence>
<feature type="compositionally biased region" description="Low complexity" evidence="4">
    <location>
        <begin position="616"/>
        <end position="637"/>
    </location>
</feature>
<feature type="compositionally biased region" description="Low complexity" evidence="4">
    <location>
        <begin position="680"/>
        <end position="691"/>
    </location>
</feature>
<feature type="compositionally biased region" description="Low complexity" evidence="4">
    <location>
        <begin position="820"/>
        <end position="834"/>
    </location>
</feature>
<dbReference type="STRING" id="595528.A0A0D2U1V0"/>
<dbReference type="Pfam" id="PF00169">
    <property type="entry name" value="PH"/>
    <property type="match status" value="1"/>
</dbReference>
<dbReference type="InterPro" id="IPR000198">
    <property type="entry name" value="RhoGAP_dom"/>
</dbReference>
<keyword evidence="2" id="KW-0343">GTPase activation</keyword>
<feature type="region of interest" description="Disordered" evidence="4">
    <location>
        <begin position="611"/>
        <end position="637"/>
    </location>
</feature>
<dbReference type="Proteomes" id="UP000008743">
    <property type="component" value="Unassembled WGS sequence"/>
</dbReference>
<dbReference type="PANTHER" id="PTHR12552">
    <property type="entry name" value="OLIGOPHRENIN 1"/>
    <property type="match status" value="1"/>
</dbReference>
<dbReference type="Gene3D" id="2.30.30.40">
    <property type="entry name" value="SH3 Domains"/>
    <property type="match status" value="1"/>
</dbReference>
<dbReference type="SMART" id="SM00324">
    <property type="entry name" value="RhoGAP"/>
    <property type="match status" value="1"/>
</dbReference>
<evidence type="ECO:0000313" key="9">
    <source>
        <dbReference type="EMBL" id="KJE89162.1"/>
    </source>
</evidence>
<proteinExistence type="predicted"/>
<dbReference type="Pfam" id="PF16746">
    <property type="entry name" value="BAR_3"/>
    <property type="match status" value="1"/>
</dbReference>
<name>A0A0D2U1V0_CAPO3</name>
<dbReference type="SUPFAM" id="SSF50729">
    <property type="entry name" value="PH domain-like"/>
    <property type="match status" value="1"/>
</dbReference>
<dbReference type="Gene3D" id="1.10.555.10">
    <property type="entry name" value="Rho GTPase activation protein"/>
    <property type="match status" value="1"/>
</dbReference>
<dbReference type="GO" id="GO:0005737">
    <property type="term" value="C:cytoplasm"/>
    <property type="evidence" value="ECO:0007669"/>
    <property type="project" value="InterPro"/>
</dbReference>
<dbReference type="SUPFAM" id="SSF50044">
    <property type="entry name" value="SH3-domain"/>
    <property type="match status" value="1"/>
</dbReference>
<dbReference type="GO" id="GO:0007165">
    <property type="term" value="P:signal transduction"/>
    <property type="evidence" value="ECO:0007669"/>
    <property type="project" value="InterPro"/>
</dbReference>
<dbReference type="InterPro" id="IPR008936">
    <property type="entry name" value="Rho_GTPase_activation_prot"/>
</dbReference>
<organism evidence="8 10">
    <name type="scientific">Capsaspora owczarzaki (strain ATCC 30864)</name>
    <dbReference type="NCBI Taxonomy" id="595528"/>
    <lineage>
        <taxon>Eukaryota</taxon>
        <taxon>Filasterea</taxon>
        <taxon>Capsaspora</taxon>
    </lineage>
</organism>
<evidence type="ECO:0000256" key="2">
    <source>
        <dbReference type="ARBA" id="ARBA00022468"/>
    </source>
</evidence>
<feature type="domain" description="SH3" evidence="5">
    <location>
        <begin position="836"/>
        <end position="898"/>
    </location>
</feature>
<dbReference type="PROSITE" id="PS50002">
    <property type="entry name" value="SH3"/>
    <property type="match status" value="1"/>
</dbReference>
<dbReference type="AlphaFoldDB" id="A0A0D2U1V0"/>
<dbReference type="OrthoDB" id="3183924at2759"/>
<feature type="compositionally biased region" description="Low complexity" evidence="4">
    <location>
        <begin position="799"/>
        <end position="812"/>
    </location>
</feature>
<dbReference type="InterPro" id="IPR001849">
    <property type="entry name" value="PH_domain"/>
</dbReference>
<feature type="region of interest" description="Disordered" evidence="4">
    <location>
        <begin position="680"/>
        <end position="717"/>
    </location>
</feature>
<gene>
    <name evidence="8" type="ORF">CAOG_000691</name>
</gene>
<reference evidence="10" key="2">
    <citation type="submission" date="2011-02" db="EMBL/GenBank/DDBJ databases">
        <title>The Genome Sequence of Capsaspora owczarzaki ATCC 30864.</title>
        <authorList>
            <person name="Russ C."/>
            <person name="Cuomo C."/>
            <person name="Burger G."/>
            <person name="Gray M.W."/>
            <person name="Holland P.W.H."/>
            <person name="King N."/>
            <person name="Lang F.B.F."/>
            <person name="Roger A.J."/>
            <person name="Ruiz-Trillo I."/>
            <person name="Young S.K."/>
            <person name="Zeng Q."/>
            <person name="Gargeya S."/>
            <person name="Alvarado L."/>
            <person name="Berlin A."/>
            <person name="Chapman S.B."/>
            <person name="Chen Z."/>
            <person name="Freedman E."/>
            <person name="Gellesch M."/>
            <person name="Goldberg J."/>
            <person name="Griggs A."/>
            <person name="Gujja S."/>
            <person name="Heilman E."/>
            <person name="Heiman D."/>
            <person name="Howarth C."/>
            <person name="Mehta T."/>
            <person name="Neiman D."/>
            <person name="Pearson M."/>
            <person name="Roberts A."/>
            <person name="Saif S."/>
            <person name="Shea T."/>
            <person name="Shenoy N."/>
            <person name="Sisk P."/>
            <person name="Stolte C."/>
            <person name="Sykes S."/>
            <person name="White J."/>
            <person name="Yandava C."/>
            <person name="Haas B."/>
            <person name="Nusbaum C."/>
            <person name="Birren B."/>
        </authorList>
    </citation>
    <scope>NUCLEOTIDE SEQUENCE</scope>
    <source>
        <strain evidence="10">ATCC 30864</strain>
    </source>
</reference>
<feature type="region of interest" description="Disordered" evidence="4">
    <location>
        <begin position="858"/>
        <end position="886"/>
    </location>
</feature>
<keyword evidence="1 3" id="KW-0728">SH3 domain</keyword>
<dbReference type="Pfam" id="PF00018">
    <property type="entry name" value="SH3_1"/>
    <property type="match status" value="1"/>
</dbReference>
<evidence type="ECO:0000313" key="10">
    <source>
        <dbReference type="Proteomes" id="UP000008743"/>
    </source>
</evidence>
<evidence type="ECO:0000259" key="6">
    <source>
        <dbReference type="PROSITE" id="PS50003"/>
    </source>
</evidence>
<dbReference type="Pfam" id="PF00620">
    <property type="entry name" value="RhoGAP"/>
    <property type="match status" value="1"/>
</dbReference>
<dbReference type="InterPro" id="IPR004148">
    <property type="entry name" value="BAR_dom"/>
</dbReference>
<dbReference type="GO" id="GO:0005096">
    <property type="term" value="F:GTPase activator activity"/>
    <property type="evidence" value="ECO:0007669"/>
    <property type="project" value="UniProtKB-KW"/>
</dbReference>
<dbReference type="PANTHER" id="PTHR12552:SF1">
    <property type="entry name" value="RHO GTPASE-ACTIVATING PROTEIN GRAF"/>
    <property type="match status" value="1"/>
</dbReference>
<sequence length="911" mass="99364">MALSSPASAEALKSPGSQLGLLEGQDQHTTLEFSDCQQDSPYFRNRIREYEAETDNISDAIKSLVKQQRAVVDACRTHSRSHRAFAEVLNGFNFARVSESATDNEIQISGALSTFGELLCSLEDQREIMCEEADLTLIKPLEEFRKNEVNAVKECKKRFDKQTERYYQHLEKTLTLSAKKKDQMLQEADVSLEAERLAMHNASLEYVEKLNELEEKKKFEFVERILGYIYSQVTFFHLAYESFHAMESYMQNLALRLQNTRFTFDDQKEKIAELMRKNRERAEKNDVNDAINASPDLHEGYLFMQDSKKGLLGYSWTKHFCRYVKATRQFMILTFVQGKPYPPESYDVTDCHVFNPDSNDRRFCFEIVSKDRTMIVQAPGQQALDIWVSVLTNGQHCGLSFLPLLLRPLSHPSLGSSPIPLSAFFSLACLSCTESDLAWLLLLGLDQEGLYRLPGVQSKVQKVVQLQKDNKPFSVEESSAEIKTVCSALKQFFRELPEPLMTFGMHQALVKAAKIENRDDRLQQIYVLVHDLPRENFGLLKTLVRHLNKVSQQAEVNKMQASNLGVCFGPSLMRSEEESMAAIMDIKFQNSIVEWLVENYEWFFENEDAAAKQAEETPAASEPAPTPAASTPTATASAKPFEKASVVVASNKPAAASTVEPAAETSAPSAPSATAALAAVKPKPNLSQKPPSSKPPAPVLVPRPAGLPTMPPAAARLIPRSGDSAAGAAAAGSGQLSTGVGALTARFSTMPPPAASAAAAAAAPTAGNRPTALKAPNKAVPTPGSSSSSPKAVANKSTGSPAPAPAAAASGPKALSNKWPPGGASAPAASSASGANGGRRAVALYDCVGEDEGEISFNEGQTLIDVQPSNEDGWLEGTNESTNRRGLFPSNYVSFLSDERPAPPKRFSRTK</sequence>
<dbReference type="InterPro" id="IPR001452">
    <property type="entry name" value="SH3_domain"/>
</dbReference>
<dbReference type="EMBL" id="KE346360">
    <property type="protein sequence ID" value="KJE89161.1"/>
    <property type="molecule type" value="Genomic_DNA"/>
</dbReference>
<dbReference type="eggNOG" id="KOG1451">
    <property type="taxonomic scope" value="Eukaryota"/>
</dbReference>
<reference evidence="8" key="1">
    <citation type="submission" date="2011-02" db="EMBL/GenBank/DDBJ databases">
        <title>The Genome Sequence of Capsaspora owczarzaki ATCC 30864.</title>
        <authorList>
            <consortium name="The Broad Institute Genome Sequencing Platform"/>
            <person name="Russ C."/>
            <person name="Cuomo C."/>
            <person name="Burger G."/>
            <person name="Gray M.W."/>
            <person name="Holland P.W.H."/>
            <person name="King N."/>
            <person name="Lang F.B.F."/>
            <person name="Roger A.J."/>
            <person name="Ruiz-Trillo I."/>
            <person name="Young S.K."/>
            <person name="Zeng Q."/>
            <person name="Gargeya S."/>
            <person name="Alvarado L."/>
            <person name="Berlin A."/>
            <person name="Chapman S.B."/>
            <person name="Chen Z."/>
            <person name="Freedman E."/>
            <person name="Gellesch M."/>
            <person name="Goldberg J."/>
            <person name="Griggs A."/>
            <person name="Gujja S."/>
            <person name="Heilman E."/>
            <person name="Heiman D."/>
            <person name="Howarth C."/>
            <person name="Mehta T."/>
            <person name="Neiman D."/>
            <person name="Pearson M."/>
            <person name="Roberts A."/>
            <person name="Saif S."/>
            <person name="Shea T."/>
            <person name="Shenoy N."/>
            <person name="Sisk P."/>
            <person name="Stolte C."/>
            <person name="Sykes S."/>
            <person name="White J."/>
            <person name="Yandava C."/>
            <person name="Haas B."/>
            <person name="Nusbaum C."/>
            <person name="Birren B."/>
        </authorList>
    </citation>
    <scope>NUCLEOTIDE SEQUENCE</scope>
    <source>
        <strain evidence="8">ATCC 30864</strain>
    </source>
</reference>
<dbReference type="CDD" id="cd11882">
    <property type="entry name" value="SH3_GRAF-like"/>
    <property type="match status" value="1"/>
</dbReference>
<protein>
    <submittedName>
        <fullName evidence="8 9">Rho GTPase activating protein 10</fullName>
    </submittedName>
</protein>